<gene>
    <name evidence="2" type="ORF">CA3LBN_002074</name>
</gene>
<reference evidence="2 3" key="1">
    <citation type="submission" date="2021-06" db="EMBL/GenBank/DDBJ databases">
        <title>Candida outbreak in Lebanon.</title>
        <authorList>
            <person name="Finianos M."/>
        </authorList>
    </citation>
    <scope>NUCLEOTIDE SEQUENCE [LARGE SCALE GENOMIC DNA]</scope>
    <source>
        <strain evidence="2">CA3LBN</strain>
    </source>
</reference>
<evidence type="ECO:0000256" key="1">
    <source>
        <dbReference type="SAM" id="Phobius"/>
    </source>
</evidence>
<organism evidence="2 3">
    <name type="scientific">Candidozyma haemuli</name>
    <dbReference type="NCBI Taxonomy" id="45357"/>
    <lineage>
        <taxon>Eukaryota</taxon>
        <taxon>Fungi</taxon>
        <taxon>Dikarya</taxon>
        <taxon>Ascomycota</taxon>
        <taxon>Saccharomycotina</taxon>
        <taxon>Pichiomycetes</taxon>
        <taxon>Metschnikowiaceae</taxon>
        <taxon>Candidozyma</taxon>
    </lineage>
</organism>
<dbReference type="Pfam" id="PF06522">
    <property type="entry name" value="B12D"/>
    <property type="match status" value="1"/>
</dbReference>
<dbReference type="Proteomes" id="UP000825434">
    <property type="component" value="Chromosome 2"/>
</dbReference>
<dbReference type="EMBL" id="CP076662">
    <property type="protein sequence ID" value="QWU87809.1"/>
    <property type="molecule type" value="Genomic_DNA"/>
</dbReference>
<evidence type="ECO:0000313" key="3">
    <source>
        <dbReference type="Proteomes" id="UP000825434"/>
    </source>
</evidence>
<keyword evidence="1" id="KW-0472">Membrane</keyword>
<accession>A0ABX8I3T1</accession>
<name>A0ABX8I3T1_9ASCO</name>
<keyword evidence="1" id="KW-1133">Transmembrane helix</keyword>
<feature type="transmembrane region" description="Helical" evidence="1">
    <location>
        <begin position="46"/>
        <end position="65"/>
    </location>
</feature>
<proteinExistence type="predicted"/>
<sequence length="102" mass="11615">MHGKSSMHEEKLPSDHYRVPEHSAAQILLNQAKKNARPSVPIPVEMYPLFAACGVAVVSLGYFTYRHFAYDKQLRLWKNADLSRVDEVLNKAAEEEKSKSDE</sequence>
<dbReference type="InterPro" id="IPR010530">
    <property type="entry name" value="B12D"/>
</dbReference>
<evidence type="ECO:0000313" key="2">
    <source>
        <dbReference type="EMBL" id="QWU87809.1"/>
    </source>
</evidence>
<keyword evidence="3" id="KW-1185">Reference proteome</keyword>
<protein>
    <submittedName>
        <fullName evidence="2">Uncharacterized protein</fullName>
    </submittedName>
</protein>
<keyword evidence="1" id="KW-0812">Transmembrane</keyword>